<evidence type="ECO:0000313" key="7">
    <source>
        <dbReference type="Proteomes" id="UP000010301"/>
    </source>
</evidence>
<dbReference type="InterPro" id="IPR039420">
    <property type="entry name" value="WalR-like"/>
</dbReference>
<evidence type="ECO:0000256" key="3">
    <source>
        <dbReference type="PROSITE-ProRule" id="PRU00169"/>
    </source>
</evidence>
<dbReference type="CDD" id="cd06170">
    <property type="entry name" value="LuxR_C_like"/>
    <property type="match status" value="1"/>
</dbReference>
<dbReference type="HOGENOM" id="CLU_000445_90_10_11"/>
<dbReference type="SMART" id="SM00448">
    <property type="entry name" value="REC"/>
    <property type="match status" value="1"/>
</dbReference>
<dbReference type="PANTHER" id="PTHR43214">
    <property type="entry name" value="TWO-COMPONENT RESPONSE REGULATOR"/>
    <property type="match status" value="1"/>
</dbReference>
<dbReference type="STRING" id="525245.HMPREF0044_0969"/>
<sequence>MLKVLLVDDQNLVREALAALLELTGEVEVSAQASNGNQALELLEQHPEIDILLTDIEMPEMDGLSLCENAQKLYPQLLVCILTTFGRSGYVQRALSAGARGFLVKDAPSKELVTALEKIKAGQKVIDPQLAVEALSLPNSPFTQREKEILTAFTDSATVAEVAAKLFLSPGTVRNHISNIISKTNAKNRAEAARIAKENGWI</sequence>
<dbReference type="SUPFAM" id="SSF52172">
    <property type="entry name" value="CheY-like"/>
    <property type="match status" value="1"/>
</dbReference>
<protein>
    <submittedName>
        <fullName evidence="6">Response regulator receiver domain protein</fullName>
    </submittedName>
</protein>
<dbReference type="InterPro" id="IPR000792">
    <property type="entry name" value="Tscrpt_reg_LuxR_C"/>
</dbReference>
<dbReference type="EMBL" id="ACFG01000030">
    <property type="protein sequence ID" value="EEH63950.1"/>
    <property type="molecule type" value="Genomic_DNA"/>
</dbReference>
<keyword evidence="7" id="KW-1185">Reference proteome</keyword>
<dbReference type="Proteomes" id="UP000010301">
    <property type="component" value="Unassembled WGS sequence"/>
</dbReference>
<evidence type="ECO:0000256" key="2">
    <source>
        <dbReference type="ARBA" id="ARBA00023125"/>
    </source>
</evidence>
<evidence type="ECO:0000259" key="4">
    <source>
        <dbReference type="PROSITE" id="PS50043"/>
    </source>
</evidence>
<dbReference type="OrthoDB" id="9808843at2"/>
<feature type="domain" description="Response regulatory" evidence="5">
    <location>
        <begin position="3"/>
        <end position="120"/>
    </location>
</feature>
<evidence type="ECO:0000259" key="5">
    <source>
        <dbReference type="PROSITE" id="PS50110"/>
    </source>
</evidence>
<dbReference type="GO" id="GO:0003677">
    <property type="term" value="F:DNA binding"/>
    <property type="evidence" value="ECO:0007669"/>
    <property type="project" value="UniProtKB-KW"/>
</dbReference>
<dbReference type="InterPro" id="IPR011006">
    <property type="entry name" value="CheY-like_superfamily"/>
</dbReference>
<dbReference type="PANTHER" id="PTHR43214:SF42">
    <property type="entry name" value="TRANSCRIPTIONAL REGULATORY PROTEIN DESR"/>
    <property type="match status" value="1"/>
</dbReference>
<dbReference type="AlphaFoldDB" id="C0W091"/>
<gene>
    <name evidence="6" type="ORF">HMPREF0044_0969</name>
</gene>
<keyword evidence="1 3" id="KW-0597">Phosphoprotein</keyword>
<dbReference type="GO" id="GO:0006355">
    <property type="term" value="P:regulation of DNA-templated transcription"/>
    <property type="evidence" value="ECO:0007669"/>
    <property type="project" value="InterPro"/>
</dbReference>
<dbReference type="PROSITE" id="PS50043">
    <property type="entry name" value="HTH_LUXR_2"/>
    <property type="match status" value="1"/>
</dbReference>
<dbReference type="InterPro" id="IPR001789">
    <property type="entry name" value="Sig_transdc_resp-reg_receiver"/>
</dbReference>
<organism evidence="6 7">
    <name type="scientific">Gleimia coleocanis DSM 15436</name>
    <dbReference type="NCBI Taxonomy" id="525245"/>
    <lineage>
        <taxon>Bacteria</taxon>
        <taxon>Bacillati</taxon>
        <taxon>Actinomycetota</taxon>
        <taxon>Actinomycetes</taxon>
        <taxon>Actinomycetales</taxon>
        <taxon>Actinomycetaceae</taxon>
        <taxon>Gleimia</taxon>
    </lineage>
</organism>
<accession>C0W091</accession>
<reference evidence="6 7" key="1">
    <citation type="submission" date="2009-01" db="EMBL/GenBank/DDBJ databases">
        <authorList>
            <person name="Qin X."/>
            <person name="Bachman B."/>
            <person name="Battles P."/>
            <person name="Bell A."/>
            <person name="Bess C."/>
            <person name="Bickham C."/>
            <person name="Chaboub L."/>
            <person name="Chen D."/>
            <person name="Coyle M."/>
            <person name="Deiros D.R."/>
            <person name="Dinh H."/>
            <person name="Forbes L."/>
            <person name="Fowler G."/>
            <person name="Francisco L."/>
            <person name="Fu Q."/>
            <person name="Gubbala S."/>
            <person name="Hale W."/>
            <person name="Han Y."/>
            <person name="Hemphill L."/>
            <person name="Highlander S.K."/>
            <person name="Hirani K."/>
            <person name="Hogues M."/>
            <person name="Jackson L."/>
            <person name="Jakkamsetti A."/>
            <person name="Javaid M."/>
            <person name="Jiang H."/>
            <person name="Korchina V."/>
            <person name="Kovar C."/>
            <person name="Lara F."/>
            <person name="Lee S."/>
            <person name="Mata R."/>
            <person name="Mathew T."/>
            <person name="Moen C."/>
            <person name="Morales K."/>
            <person name="Munidasa M."/>
            <person name="Nazareth L."/>
            <person name="Ngo R."/>
            <person name="Nguyen L."/>
            <person name="Okwuonu G."/>
            <person name="Ongeri F."/>
            <person name="Patil S."/>
            <person name="Petrosino J."/>
            <person name="Pham C."/>
            <person name="Pham P."/>
            <person name="Pu L.-L."/>
            <person name="Puazo M."/>
            <person name="Raj R."/>
            <person name="Reid J."/>
            <person name="Rouhana J."/>
            <person name="Saada N."/>
            <person name="Shang Y."/>
            <person name="Simmons D."/>
            <person name="Thornton R."/>
            <person name="Warren J."/>
            <person name="Weissenberger G."/>
            <person name="Zhang J."/>
            <person name="Zhang L."/>
            <person name="Zhou C."/>
            <person name="Zhu D."/>
            <person name="Muzny D."/>
            <person name="Worley K."/>
            <person name="Gibbs R."/>
        </authorList>
    </citation>
    <scope>NUCLEOTIDE SEQUENCE [LARGE SCALE GENOMIC DNA]</scope>
    <source>
        <strain evidence="6 7">DSM 15436</strain>
    </source>
</reference>
<evidence type="ECO:0000313" key="6">
    <source>
        <dbReference type="EMBL" id="EEH63950.1"/>
    </source>
</evidence>
<dbReference type="PROSITE" id="PS50110">
    <property type="entry name" value="RESPONSE_REGULATORY"/>
    <property type="match status" value="1"/>
</dbReference>
<dbReference type="SUPFAM" id="SSF46894">
    <property type="entry name" value="C-terminal effector domain of the bipartite response regulators"/>
    <property type="match status" value="1"/>
</dbReference>
<feature type="modified residue" description="4-aspartylphosphate" evidence="3">
    <location>
        <position position="55"/>
    </location>
</feature>
<dbReference type="InterPro" id="IPR058245">
    <property type="entry name" value="NreC/VraR/RcsB-like_REC"/>
</dbReference>
<dbReference type="Gene3D" id="3.40.50.2300">
    <property type="match status" value="1"/>
</dbReference>
<keyword evidence="2" id="KW-0238">DNA-binding</keyword>
<proteinExistence type="predicted"/>
<comment type="caution">
    <text evidence="6">The sequence shown here is derived from an EMBL/GenBank/DDBJ whole genome shotgun (WGS) entry which is preliminary data.</text>
</comment>
<dbReference type="SMART" id="SM00421">
    <property type="entry name" value="HTH_LUXR"/>
    <property type="match status" value="1"/>
</dbReference>
<dbReference type="Pfam" id="PF00196">
    <property type="entry name" value="GerE"/>
    <property type="match status" value="1"/>
</dbReference>
<name>C0W091_9ACTO</name>
<dbReference type="PRINTS" id="PR00038">
    <property type="entry name" value="HTHLUXR"/>
</dbReference>
<dbReference type="CDD" id="cd17535">
    <property type="entry name" value="REC_NarL-like"/>
    <property type="match status" value="1"/>
</dbReference>
<feature type="domain" description="HTH luxR-type" evidence="4">
    <location>
        <begin position="135"/>
        <end position="200"/>
    </location>
</feature>
<dbReference type="InterPro" id="IPR016032">
    <property type="entry name" value="Sig_transdc_resp-reg_C-effctor"/>
</dbReference>
<dbReference type="GO" id="GO:0000160">
    <property type="term" value="P:phosphorelay signal transduction system"/>
    <property type="evidence" value="ECO:0007669"/>
    <property type="project" value="InterPro"/>
</dbReference>
<dbReference type="RefSeq" id="WP_006546741.1">
    <property type="nucleotide sequence ID" value="NZ_DS999543.1"/>
</dbReference>
<dbReference type="Pfam" id="PF00072">
    <property type="entry name" value="Response_reg"/>
    <property type="match status" value="1"/>
</dbReference>
<evidence type="ECO:0000256" key="1">
    <source>
        <dbReference type="ARBA" id="ARBA00022553"/>
    </source>
</evidence>
<dbReference type="eggNOG" id="COG2197">
    <property type="taxonomic scope" value="Bacteria"/>
</dbReference>